<evidence type="ECO:0000256" key="6">
    <source>
        <dbReference type="RuleBase" id="RU004296"/>
    </source>
</evidence>
<dbReference type="EMBL" id="FTMH01000003">
    <property type="protein sequence ID" value="SIP96125.1"/>
    <property type="molecule type" value="Genomic_DNA"/>
</dbReference>
<comment type="similarity">
    <text evidence="1 6">Belongs to the peptidase S1B family.</text>
</comment>
<feature type="chain" id="PRO_5041013502" description="Serine protease" evidence="6">
    <location>
        <begin position="21"/>
        <end position="223"/>
    </location>
</feature>
<evidence type="ECO:0000256" key="3">
    <source>
        <dbReference type="ARBA" id="ARBA00022729"/>
    </source>
</evidence>
<evidence type="ECO:0000256" key="4">
    <source>
        <dbReference type="ARBA" id="ARBA00022801"/>
    </source>
</evidence>
<comment type="caution">
    <text evidence="7">The sequence shown here is derived from an EMBL/GenBank/DDBJ whole genome shotgun (WGS) entry which is preliminary data.</text>
</comment>
<dbReference type="GO" id="GO:0006508">
    <property type="term" value="P:proteolysis"/>
    <property type="evidence" value="ECO:0007669"/>
    <property type="project" value="UniProtKB-KW"/>
</dbReference>
<keyword evidence="2 6" id="KW-0645">Protease</keyword>
<evidence type="ECO:0000256" key="2">
    <source>
        <dbReference type="ARBA" id="ARBA00022670"/>
    </source>
</evidence>
<dbReference type="OrthoDB" id="4413809at2"/>
<organism evidence="7 8">
    <name type="scientific">Corynebacterium afermentans</name>
    <dbReference type="NCBI Taxonomy" id="38286"/>
    <lineage>
        <taxon>Bacteria</taxon>
        <taxon>Bacillati</taxon>
        <taxon>Actinomycetota</taxon>
        <taxon>Actinomycetes</taxon>
        <taxon>Mycobacteriales</taxon>
        <taxon>Corynebacteriaceae</taxon>
        <taxon>Corynebacterium</taxon>
    </lineage>
</organism>
<evidence type="ECO:0000313" key="8">
    <source>
        <dbReference type="Proteomes" id="UP000185547"/>
    </source>
</evidence>
<dbReference type="EC" id="3.4.21.-" evidence="6"/>
<proteinExistence type="inferred from homology"/>
<feature type="signal peptide" evidence="6">
    <location>
        <begin position="1"/>
        <end position="20"/>
    </location>
</feature>
<dbReference type="RefSeq" id="WP_126857686.1">
    <property type="nucleotide sequence ID" value="NZ_CABLBV010000015.1"/>
</dbReference>
<name>A0A9X8NAR8_9CORY</name>
<keyword evidence="8" id="KW-1185">Reference proteome</keyword>
<keyword evidence="5 6" id="KW-0720">Serine protease</keyword>
<protein>
    <recommendedName>
        <fullName evidence="6">Serine protease</fullName>
        <ecNumber evidence="6">3.4.21.-</ecNumber>
    </recommendedName>
</protein>
<keyword evidence="3 6" id="KW-0732">Signal</keyword>
<dbReference type="PRINTS" id="PR00839">
    <property type="entry name" value="V8PROTEASE"/>
</dbReference>
<dbReference type="InterPro" id="IPR008256">
    <property type="entry name" value="Peptidase_S1B"/>
</dbReference>
<evidence type="ECO:0000256" key="1">
    <source>
        <dbReference type="ARBA" id="ARBA00008764"/>
    </source>
</evidence>
<reference evidence="7 8" key="1">
    <citation type="submission" date="2017-01" db="EMBL/GenBank/DDBJ databases">
        <authorList>
            <person name="Varghese N."/>
            <person name="Submissions S."/>
        </authorList>
    </citation>
    <scope>NUCLEOTIDE SEQUENCE [LARGE SCALE GENOMIC DNA]</scope>
    <source>
        <strain evidence="7 8">DSM 44280</strain>
    </source>
</reference>
<evidence type="ECO:0000256" key="5">
    <source>
        <dbReference type="ARBA" id="ARBA00022825"/>
    </source>
</evidence>
<sequence length="223" mass="23750">MSRVALFSLASVLIAAPASSASIAQQQNSDPLSYIESGDEIQVGPPQGAVTCSVTIISQRRALTAGHCGEKADEVYSKGRRIGSIGENYLLSSQGSDVSEILLYPPTDYDLRVDKVSDKEVEIPSTIFTKTFLGGRIEGTIDDKNLYCESFSLAGRNFQARTLKAQIASKPGDSGAPVYNSSGELVALIEGGNGKGDTTITPISFLERKGLEDYPASDCKMNK</sequence>
<dbReference type="InterPro" id="IPR043504">
    <property type="entry name" value="Peptidase_S1_PA_chymotrypsin"/>
</dbReference>
<dbReference type="InterPro" id="IPR009003">
    <property type="entry name" value="Peptidase_S1_PA"/>
</dbReference>
<evidence type="ECO:0000313" key="7">
    <source>
        <dbReference type="EMBL" id="SIP96125.1"/>
    </source>
</evidence>
<gene>
    <name evidence="7" type="ORF">SAMN05421802_10378</name>
</gene>
<dbReference type="SUPFAM" id="SSF50494">
    <property type="entry name" value="Trypsin-like serine proteases"/>
    <property type="match status" value="1"/>
</dbReference>
<dbReference type="AlphaFoldDB" id="A0A9X8NAR8"/>
<accession>A0A9X8NAR8</accession>
<dbReference type="InterPro" id="IPR018114">
    <property type="entry name" value="TRYPSIN_HIS"/>
</dbReference>
<keyword evidence="4 6" id="KW-0378">Hydrolase</keyword>
<dbReference type="Proteomes" id="UP000185547">
    <property type="component" value="Unassembled WGS sequence"/>
</dbReference>
<dbReference type="GO" id="GO:0004252">
    <property type="term" value="F:serine-type endopeptidase activity"/>
    <property type="evidence" value="ECO:0007669"/>
    <property type="project" value="InterPro"/>
</dbReference>
<dbReference type="PROSITE" id="PS00134">
    <property type="entry name" value="TRYPSIN_HIS"/>
    <property type="match status" value="1"/>
</dbReference>
<dbReference type="Gene3D" id="2.40.10.10">
    <property type="entry name" value="Trypsin-like serine proteases"/>
    <property type="match status" value="2"/>
</dbReference>